<proteinExistence type="predicted"/>
<dbReference type="EMBL" id="LROM01000087">
    <property type="protein sequence ID" value="OEZ99656.1"/>
    <property type="molecule type" value="Genomic_DNA"/>
</dbReference>
<comment type="caution">
    <text evidence="2">The sequence shown here is derived from an EMBL/GenBank/DDBJ whole genome shotgun (WGS) entry which is preliminary data.</text>
</comment>
<dbReference type="PANTHER" id="PTHR35446:SF3">
    <property type="entry name" value="CMD DOMAIN-CONTAINING PROTEIN"/>
    <property type="match status" value="1"/>
</dbReference>
<evidence type="ECO:0000313" key="2">
    <source>
        <dbReference type="EMBL" id="OEZ99656.1"/>
    </source>
</evidence>
<evidence type="ECO:0000313" key="3">
    <source>
        <dbReference type="Proteomes" id="UP000175989"/>
    </source>
</evidence>
<name>A0A1E7WKV2_9BURK</name>
<accession>A0A1E7WKV2</accession>
<dbReference type="OrthoDB" id="9801997at2"/>
<dbReference type="Pfam" id="PF02627">
    <property type="entry name" value="CMD"/>
    <property type="match status" value="1"/>
</dbReference>
<reference evidence="3" key="1">
    <citation type="journal article" date="2016" name="Front. Microbiol.">
        <title>Molecular Keys to the Janthinobacterium and Duganella spp. Interaction with the Plant Pathogen Fusarium graminearum.</title>
        <authorList>
            <person name="Haack F.S."/>
            <person name="Poehlein A."/>
            <person name="Kroger C."/>
            <person name="Voigt C.A."/>
            <person name="Piepenbring M."/>
            <person name="Bode H.B."/>
            <person name="Daniel R."/>
            <person name="Schafer W."/>
            <person name="Streit W.R."/>
        </authorList>
    </citation>
    <scope>NUCLEOTIDE SEQUENCE [LARGE SCALE GENOMIC DNA]</scope>
    <source>
        <strain evidence="3">T54</strain>
    </source>
</reference>
<dbReference type="PATRIC" id="fig|762836.4.peg.2781"/>
<dbReference type="SUPFAM" id="SSF69118">
    <property type="entry name" value="AhpD-like"/>
    <property type="match status" value="1"/>
</dbReference>
<sequence>MSRLTLHTLDSAPADSRPFVEKAIANNGYLPNLIGVLANAPQALETYLTVSGINARTSLTLDEREVVQLTAANIHGCDFCTAGHSAIALKKANLAPEVVRALQTNVPTGVARLDAVQRFATAVIARRGAVDDAELQAFIDAGYNQQQALEVVLGVSLATLCNFANSLAGTPVNPQLQPYLPGAV</sequence>
<feature type="domain" description="Carboxymuconolactone decarboxylase-like" evidence="1">
    <location>
        <begin position="42"/>
        <end position="115"/>
    </location>
</feature>
<organism evidence="2 3">
    <name type="scientific">Duganella phyllosphaerae</name>
    <dbReference type="NCBI Taxonomy" id="762836"/>
    <lineage>
        <taxon>Bacteria</taxon>
        <taxon>Pseudomonadati</taxon>
        <taxon>Pseudomonadota</taxon>
        <taxon>Betaproteobacteria</taxon>
        <taxon>Burkholderiales</taxon>
        <taxon>Oxalobacteraceae</taxon>
        <taxon>Telluria group</taxon>
        <taxon>Duganella</taxon>
    </lineage>
</organism>
<keyword evidence="3" id="KW-1185">Reference proteome</keyword>
<dbReference type="PANTHER" id="PTHR35446">
    <property type="entry name" value="SI:CH211-175M2.5"/>
    <property type="match status" value="1"/>
</dbReference>
<dbReference type="AlphaFoldDB" id="A0A1E7WKV2"/>
<evidence type="ECO:0000259" key="1">
    <source>
        <dbReference type="Pfam" id="PF02627"/>
    </source>
</evidence>
<protein>
    <submittedName>
        <fullName evidence="2">Carboxymuconolactone decarboxylase family protein</fullName>
    </submittedName>
</protein>
<dbReference type="Gene3D" id="1.20.1290.10">
    <property type="entry name" value="AhpD-like"/>
    <property type="match status" value="1"/>
</dbReference>
<dbReference type="GO" id="GO:0051920">
    <property type="term" value="F:peroxiredoxin activity"/>
    <property type="evidence" value="ECO:0007669"/>
    <property type="project" value="InterPro"/>
</dbReference>
<dbReference type="InterPro" id="IPR029032">
    <property type="entry name" value="AhpD-like"/>
</dbReference>
<dbReference type="Proteomes" id="UP000175989">
    <property type="component" value="Unassembled WGS sequence"/>
</dbReference>
<dbReference type="InterPro" id="IPR003779">
    <property type="entry name" value="CMD-like"/>
</dbReference>
<dbReference type="RefSeq" id="WP_070248842.1">
    <property type="nucleotide sequence ID" value="NZ_LROM01000087.1"/>
</dbReference>
<gene>
    <name evidence="2" type="ORF">DUPY_27010</name>
</gene>